<evidence type="ECO:0000313" key="1">
    <source>
        <dbReference type="EMBL" id="JAD24791.1"/>
    </source>
</evidence>
<protein>
    <submittedName>
        <fullName evidence="1">Uncharacterized protein</fullName>
    </submittedName>
</protein>
<organism evidence="1">
    <name type="scientific">Arundo donax</name>
    <name type="common">Giant reed</name>
    <name type="synonym">Donax arundinaceus</name>
    <dbReference type="NCBI Taxonomy" id="35708"/>
    <lineage>
        <taxon>Eukaryota</taxon>
        <taxon>Viridiplantae</taxon>
        <taxon>Streptophyta</taxon>
        <taxon>Embryophyta</taxon>
        <taxon>Tracheophyta</taxon>
        <taxon>Spermatophyta</taxon>
        <taxon>Magnoliopsida</taxon>
        <taxon>Liliopsida</taxon>
        <taxon>Poales</taxon>
        <taxon>Poaceae</taxon>
        <taxon>PACMAD clade</taxon>
        <taxon>Arundinoideae</taxon>
        <taxon>Arundineae</taxon>
        <taxon>Arundo</taxon>
    </lineage>
</organism>
<dbReference type="EMBL" id="GBRH01273104">
    <property type="protein sequence ID" value="JAD24791.1"/>
    <property type="molecule type" value="Transcribed_RNA"/>
</dbReference>
<reference evidence="1" key="1">
    <citation type="submission" date="2014-09" db="EMBL/GenBank/DDBJ databases">
        <authorList>
            <person name="Magalhaes I.L.F."/>
            <person name="Oliveira U."/>
            <person name="Santos F.R."/>
            <person name="Vidigal T.H.D.A."/>
            <person name="Brescovit A.D."/>
            <person name="Santos A.J."/>
        </authorList>
    </citation>
    <scope>NUCLEOTIDE SEQUENCE</scope>
    <source>
        <tissue evidence="1">Shoot tissue taken approximately 20 cm above the soil surface</tissue>
    </source>
</reference>
<reference evidence="1" key="2">
    <citation type="journal article" date="2015" name="Data Brief">
        <title>Shoot transcriptome of the giant reed, Arundo donax.</title>
        <authorList>
            <person name="Barrero R.A."/>
            <person name="Guerrero F.D."/>
            <person name="Moolhuijzen P."/>
            <person name="Goolsby J.A."/>
            <person name="Tidwell J."/>
            <person name="Bellgard S.E."/>
            <person name="Bellgard M.I."/>
        </authorList>
    </citation>
    <scope>NUCLEOTIDE SEQUENCE</scope>
    <source>
        <tissue evidence="1">Shoot tissue taken approximately 20 cm above the soil surface</tissue>
    </source>
</reference>
<sequence length="38" mass="4314">MILHNHNHLSPLAYLRIIANPDGRYDECSALCIADLLH</sequence>
<name>A0A0A8YG78_ARUDO</name>
<dbReference type="AlphaFoldDB" id="A0A0A8YG78"/>
<accession>A0A0A8YG78</accession>
<proteinExistence type="predicted"/>